<keyword evidence="1" id="KW-0472">Membrane</keyword>
<evidence type="ECO:0000313" key="3">
    <source>
        <dbReference type="Proteomes" id="UP000318313"/>
    </source>
</evidence>
<dbReference type="AlphaFoldDB" id="A0A518I5R0"/>
<feature type="transmembrane region" description="Helical" evidence="1">
    <location>
        <begin position="18"/>
        <end position="35"/>
    </location>
</feature>
<organism evidence="2 3">
    <name type="scientific">Gimesia fumaroli</name>
    <dbReference type="NCBI Taxonomy" id="2527976"/>
    <lineage>
        <taxon>Bacteria</taxon>
        <taxon>Pseudomonadati</taxon>
        <taxon>Planctomycetota</taxon>
        <taxon>Planctomycetia</taxon>
        <taxon>Planctomycetales</taxon>
        <taxon>Planctomycetaceae</taxon>
        <taxon>Gimesia</taxon>
    </lineage>
</organism>
<keyword evidence="3" id="KW-1185">Reference proteome</keyword>
<keyword evidence="1" id="KW-1133">Transmembrane helix</keyword>
<gene>
    <name evidence="2" type="ORF">Enr17x_04560</name>
</gene>
<evidence type="ECO:0000256" key="1">
    <source>
        <dbReference type="SAM" id="Phobius"/>
    </source>
</evidence>
<protein>
    <submittedName>
        <fullName evidence="2">Uncharacterized protein</fullName>
    </submittedName>
</protein>
<dbReference type="KEGG" id="gfm:Enr17x_04560"/>
<reference evidence="2 3" key="1">
    <citation type="submission" date="2019-03" db="EMBL/GenBank/DDBJ databases">
        <title>Deep-cultivation of Planctomycetes and their phenomic and genomic characterization uncovers novel biology.</title>
        <authorList>
            <person name="Wiegand S."/>
            <person name="Jogler M."/>
            <person name="Boedeker C."/>
            <person name="Pinto D."/>
            <person name="Vollmers J."/>
            <person name="Rivas-Marin E."/>
            <person name="Kohn T."/>
            <person name="Peeters S.H."/>
            <person name="Heuer A."/>
            <person name="Rast P."/>
            <person name="Oberbeckmann S."/>
            <person name="Bunk B."/>
            <person name="Jeske O."/>
            <person name="Meyerdierks A."/>
            <person name="Storesund J.E."/>
            <person name="Kallscheuer N."/>
            <person name="Luecker S."/>
            <person name="Lage O.M."/>
            <person name="Pohl T."/>
            <person name="Merkel B.J."/>
            <person name="Hornburger P."/>
            <person name="Mueller R.-W."/>
            <person name="Bruemmer F."/>
            <person name="Labrenz M."/>
            <person name="Spormann A.M."/>
            <person name="Op den Camp H."/>
            <person name="Overmann J."/>
            <person name="Amann R."/>
            <person name="Jetten M.S.M."/>
            <person name="Mascher T."/>
            <person name="Medema M.H."/>
            <person name="Devos D.P."/>
            <person name="Kaster A.-K."/>
            <person name="Ovreas L."/>
            <person name="Rohde M."/>
            <person name="Galperin M.Y."/>
            <person name="Jogler C."/>
        </authorList>
    </citation>
    <scope>NUCLEOTIDE SEQUENCE [LARGE SCALE GENOMIC DNA]</scope>
    <source>
        <strain evidence="2 3">Enr17</strain>
    </source>
</reference>
<evidence type="ECO:0000313" key="2">
    <source>
        <dbReference type="EMBL" id="QDV48444.1"/>
    </source>
</evidence>
<dbReference type="EMBL" id="CP037452">
    <property type="protein sequence ID" value="QDV48444.1"/>
    <property type="molecule type" value="Genomic_DNA"/>
</dbReference>
<accession>A0A518I5R0</accession>
<dbReference type="RefSeq" id="WP_145305590.1">
    <property type="nucleotide sequence ID" value="NZ_CP037452.1"/>
</dbReference>
<name>A0A518I5R0_9PLAN</name>
<proteinExistence type="predicted"/>
<sequence>MKKNEIIKREHVELGNNYLTSALVFCFIVFSFCWMNNLSPAEQDQAPSHSGSTSKKYLTQKEKLRAAFIAASPGEKKGEAARRFFENLSAQDINRLCFDNDNSVALYAAWRKLELQLTARLLGPERGANIIYIPPGVSHEFLGFVEGRLQVPVPNNWCHNLLSARYGRWGATLFSMKHSPHYRPEGEIKYRQGEGESALPNVYLHLNDKDPSITFIGRGLDEGIDAGAKLPKEVEEKIKNQLSRDTVTGIAIKGRAVIALEGKGPDFEQLICIATRGSKDHPKVLWQCQMDSYWARYFQGQHWFTEFRVKDDHIYLFHCTHTSIGIECISFKDGSRIFSFNSRLPTH</sequence>
<dbReference type="Proteomes" id="UP000318313">
    <property type="component" value="Chromosome"/>
</dbReference>
<keyword evidence="1" id="KW-0812">Transmembrane</keyword>